<keyword evidence="1" id="KW-0732">Signal</keyword>
<dbReference type="EMBL" id="CP050253">
    <property type="protein sequence ID" value="QIQ22161.1"/>
    <property type="molecule type" value="Genomic_DNA"/>
</dbReference>
<dbReference type="RefSeq" id="WP_166917458.1">
    <property type="nucleotide sequence ID" value="NZ_CP050253.1"/>
</dbReference>
<dbReference type="Pfam" id="PF01464">
    <property type="entry name" value="SLT"/>
    <property type="match status" value="1"/>
</dbReference>
<reference evidence="3 4" key="1">
    <citation type="submission" date="2020-03" db="EMBL/GenBank/DDBJ databases">
        <title>Complete genome sequence of Orbus sp. IPMB12 (BCRC 80908).</title>
        <authorList>
            <person name="Lo W.-S."/>
            <person name="Chang T.-H."/>
            <person name="Kuo C.-H."/>
        </authorList>
    </citation>
    <scope>NUCLEOTIDE SEQUENCE [LARGE SCALE GENOMIC DNA]</scope>
    <source>
        <strain evidence="3 4">IPMB12</strain>
    </source>
</reference>
<evidence type="ECO:0000313" key="3">
    <source>
        <dbReference type="EMBL" id="QIQ22161.1"/>
    </source>
</evidence>
<accession>A0A6G9ID48</accession>
<evidence type="ECO:0000256" key="1">
    <source>
        <dbReference type="SAM" id="SignalP"/>
    </source>
</evidence>
<dbReference type="SUPFAM" id="SSF53955">
    <property type="entry name" value="Lysozyme-like"/>
    <property type="match status" value="1"/>
</dbReference>
<dbReference type="InParanoid" id="A0A6G9ID48"/>
<organism evidence="3 4">
    <name type="scientific">Zophobihabitans entericus</name>
    <dbReference type="NCBI Taxonomy" id="1635327"/>
    <lineage>
        <taxon>Bacteria</taxon>
        <taxon>Pseudomonadati</taxon>
        <taxon>Pseudomonadota</taxon>
        <taxon>Gammaproteobacteria</taxon>
        <taxon>Orbales</taxon>
        <taxon>Orbaceae</taxon>
        <taxon>Zophobihabitans</taxon>
    </lineage>
</organism>
<dbReference type="Gene3D" id="1.10.530.10">
    <property type="match status" value="1"/>
</dbReference>
<sequence length="193" mass="21295">MATSIITKSIMLLSGFIMMGTAFAKELPPPAYQLAAKMGGVPADMLYSIALAESGMKIGTKIRPWPWTLNVAGEARRFKTQQAACQNLKLTLRTVSAKRIDVGLAQVNYGYHRHRVSDPCDLLDPYRNLSIAASILREHYLKDSTSGWLIAAGRYHHPAGGTHAARYRASVQKQLIRIGYNSQYASFPKASQI</sequence>
<evidence type="ECO:0000313" key="4">
    <source>
        <dbReference type="Proteomes" id="UP000501168"/>
    </source>
</evidence>
<proteinExistence type="predicted"/>
<feature type="domain" description="Transglycosylase SLT" evidence="2">
    <location>
        <begin position="34"/>
        <end position="156"/>
    </location>
</feature>
<protein>
    <submittedName>
        <fullName evidence="3">Lytic transglycosylase domain-containing protein</fullName>
    </submittedName>
</protein>
<keyword evidence="4" id="KW-1185">Reference proteome</keyword>
<dbReference type="Proteomes" id="UP000501168">
    <property type="component" value="Chromosome"/>
</dbReference>
<dbReference type="AlphaFoldDB" id="A0A6G9ID48"/>
<gene>
    <name evidence="3" type="ORF">IPMB12_10975</name>
</gene>
<dbReference type="KEGG" id="orb:IPMB12_10975"/>
<dbReference type="InterPro" id="IPR023346">
    <property type="entry name" value="Lysozyme-like_dom_sf"/>
</dbReference>
<evidence type="ECO:0000259" key="2">
    <source>
        <dbReference type="Pfam" id="PF01464"/>
    </source>
</evidence>
<dbReference type="InterPro" id="IPR008258">
    <property type="entry name" value="Transglycosylase_SLT_dom_1"/>
</dbReference>
<name>A0A6G9ID48_9GAMM</name>
<feature type="chain" id="PRO_5026097943" evidence="1">
    <location>
        <begin position="25"/>
        <end position="193"/>
    </location>
</feature>
<feature type="signal peptide" evidence="1">
    <location>
        <begin position="1"/>
        <end position="24"/>
    </location>
</feature>